<feature type="transmembrane region" description="Helical" evidence="1">
    <location>
        <begin position="210"/>
        <end position="231"/>
    </location>
</feature>
<dbReference type="EMBL" id="JAQKAB010000008">
    <property type="protein sequence ID" value="MDA7027398.1"/>
    <property type="molecule type" value="Genomic_DNA"/>
</dbReference>
<feature type="transmembrane region" description="Helical" evidence="1">
    <location>
        <begin position="146"/>
        <end position="168"/>
    </location>
</feature>
<dbReference type="RefSeq" id="WP_271341239.1">
    <property type="nucleotide sequence ID" value="NZ_JAQKAB010000008.1"/>
</dbReference>
<keyword evidence="3" id="KW-1185">Reference proteome</keyword>
<gene>
    <name evidence="2" type="ORF">PJ311_12450</name>
</gene>
<keyword evidence="1" id="KW-0812">Transmembrane</keyword>
<dbReference type="Proteomes" id="UP001211894">
    <property type="component" value="Unassembled WGS sequence"/>
</dbReference>
<protein>
    <submittedName>
        <fullName evidence="2">Zinc ribbon domain-containing protein</fullName>
    </submittedName>
</protein>
<comment type="caution">
    <text evidence="2">The sequence shown here is derived from an EMBL/GenBank/DDBJ whole genome shotgun (WGS) entry which is preliminary data.</text>
</comment>
<evidence type="ECO:0000313" key="3">
    <source>
        <dbReference type="Proteomes" id="UP001211894"/>
    </source>
</evidence>
<keyword evidence="1" id="KW-1133">Transmembrane helix</keyword>
<organism evidence="2 3">
    <name type="scientific">Bacillus changyiensis</name>
    <dbReference type="NCBI Taxonomy" id="3004103"/>
    <lineage>
        <taxon>Bacteria</taxon>
        <taxon>Bacillati</taxon>
        <taxon>Bacillota</taxon>
        <taxon>Bacilli</taxon>
        <taxon>Bacillales</taxon>
        <taxon>Bacillaceae</taxon>
        <taxon>Bacillus</taxon>
    </lineage>
</organism>
<sequence>MAEKFCENCGTSLLEDGESNNSSMENKQTEVQKYLKTTKKTLSAYFSFFVRVLKRPYVEFKNAGEQQVLYSIITMALFALVIPLIFYFGLFHSFNELGEFASEFRPSFLDIVMKPAFAITIYIFLIFIITYAGLRIQKIQVPLKEVLGRFGTLLIPFLLPLLIALIVSLLKMDLFYTILLFSVGGIGFVIPPIVLFIYREKVKGTVDFIYVILFVYLMAFISSKVFEYAIIEYILNMAKSTIDSLF</sequence>
<feature type="transmembrane region" description="Helical" evidence="1">
    <location>
        <begin position="174"/>
        <end position="198"/>
    </location>
</feature>
<name>A0ABT4X5C4_9BACI</name>
<evidence type="ECO:0000256" key="1">
    <source>
        <dbReference type="SAM" id="Phobius"/>
    </source>
</evidence>
<proteinExistence type="predicted"/>
<reference evidence="2 3" key="1">
    <citation type="submission" date="2023-01" db="EMBL/GenBank/DDBJ databases">
        <title>Bacillus changyiensis sp. nov., isolated from a coastal deposit.</title>
        <authorList>
            <person name="Xiao G."/>
            <person name="Lai Q."/>
            <person name="Hu Z."/>
            <person name="Shao Z."/>
        </authorList>
    </citation>
    <scope>NUCLEOTIDE SEQUENCE [LARGE SCALE GENOMIC DNA]</scope>
    <source>
        <strain evidence="2 3">CLL-7-23</strain>
    </source>
</reference>
<feature type="transmembrane region" description="Helical" evidence="1">
    <location>
        <begin position="111"/>
        <end position="134"/>
    </location>
</feature>
<keyword evidence="1" id="KW-0472">Membrane</keyword>
<accession>A0ABT4X5C4</accession>
<evidence type="ECO:0000313" key="2">
    <source>
        <dbReference type="EMBL" id="MDA7027398.1"/>
    </source>
</evidence>
<feature type="transmembrane region" description="Helical" evidence="1">
    <location>
        <begin position="68"/>
        <end position="91"/>
    </location>
</feature>